<gene>
    <name evidence="1" type="ORF">GGE15_004932</name>
</gene>
<dbReference type="AlphaFoldDB" id="A0A7W6UNZ9"/>
<evidence type="ECO:0000313" key="1">
    <source>
        <dbReference type="EMBL" id="MBB4441643.1"/>
    </source>
</evidence>
<evidence type="ECO:0000313" key="2">
    <source>
        <dbReference type="Proteomes" id="UP000533724"/>
    </source>
</evidence>
<dbReference type="EMBL" id="JACIHI010000012">
    <property type="protein sequence ID" value="MBB4441643.1"/>
    <property type="molecule type" value="Genomic_DNA"/>
</dbReference>
<dbReference type="Proteomes" id="UP000533724">
    <property type="component" value="Unassembled WGS sequence"/>
</dbReference>
<protein>
    <submittedName>
        <fullName evidence="1">Uncharacterized protein</fullName>
    </submittedName>
</protein>
<comment type="caution">
    <text evidence="1">The sequence shown here is derived from an EMBL/GenBank/DDBJ whole genome shotgun (WGS) entry which is preliminary data.</text>
</comment>
<sequence length="139" mass="14775">MDFLLTARMSVSLLTGIIKRLANAAAGRHPRRVAACSALVTRPAGGLCGMEERSSRSRSSPRAGRRFAADMYPELVHAIEGREHSKVDKAALLQVEAVVGPGCTPAIFIENILEGPGEIIGTAESAINILVPEHLARAH</sequence>
<proteinExistence type="predicted"/>
<name>A0A7W6UNZ9_9HYPH</name>
<reference evidence="1 2" key="1">
    <citation type="submission" date="2020-08" db="EMBL/GenBank/DDBJ databases">
        <title>Genomic Encyclopedia of Type Strains, Phase IV (KMG-V): Genome sequencing to study the core and pangenomes of soil and plant-associated prokaryotes.</title>
        <authorList>
            <person name="Whitman W."/>
        </authorList>
    </citation>
    <scope>NUCLEOTIDE SEQUENCE [LARGE SCALE GENOMIC DNA]</scope>
    <source>
        <strain evidence="1 2">SEMIA 414</strain>
    </source>
</reference>
<accession>A0A7W6UNZ9</accession>
<organism evidence="1 2">
    <name type="scientific">Rhizobium esperanzae</name>
    <dbReference type="NCBI Taxonomy" id="1967781"/>
    <lineage>
        <taxon>Bacteria</taxon>
        <taxon>Pseudomonadati</taxon>
        <taxon>Pseudomonadota</taxon>
        <taxon>Alphaproteobacteria</taxon>
        <taxon>Hyphomicrobiales</taxon>
        <taxon>Rhizobiaceae</taxon>
        <taxon>Rhizobium/Agrobacterium group</taxon>
        <taxon>Rhizobium</taxon>
    </lineage>
</organism>